<dbReference type="eggNOG" id="COG0823">
    <property type="taxonomic scope" value="Bacteria"/>
</dbReference>
<reference evidence="4 5" key="1">
    <citation type="submission" date="2011-06" db="EMBL/GenBank/DDBJ databases">
        <title>The draft genome of Thiorhodococcus drewsii AZ1.</title>
        <authorList>
            <consortium name="US DOE Joint Genome Institute (JGI-PGF)"/>
            <person name="Lucas S."/>
            <person name="Han J."/>
            <person name="Lapidus A."/>
            <person name="Cheng J.-F."/>
            <person name="Goodwin L."/>
            <person name="Pitluck S."/>
            <person name="Peters L."/>
            <person name="Land M.L."/>
            <person name="Hauser L."/>
            <person name="Vogl K."/>
            <person name="Liu Z."/>
            <person name="Imhoff J."/>
            <person name="Thiel V."/>
            <person name="Frigaard N.-U."/>
            <person name="Bryant D.A."/>
            <person name="Woyke T.J."/>
        </authorList>
    </citation>
    <scope>NUCLEOTIDE SEQUENCE [LARGE SCALE GENOMIC DNA]</scope>
    <source>
        <strain evidence="4 5">AZ1</strain>
    </source>
</reference>
<sequence>MLGLLEKNTRRGEYSFNAILRYGAAGCLIVLPLMLLSFSANADTTVTFAWDAVDDSRVDHYELNYGLASGQYENQIITNLTDISIDLIGYEKTYYIAVRACDSANTVCSDYSNEVSVTTSAKHNPLVADFSASVSSGIAPLSVIFSEQSIGAVTSRNWSFGDGETSGAGTAVHTYTAPGRYTVSLTVSGPDGSDSETKVALINVQEAADSDSGTTDATNVGSDTVMNFVVDDSVRDNAWRVAEIYIATMSYAPDAEGLEYWVNRIDNDSAWDPTRVAQSFFDQTLVQELYPADMDDGTFIEALYFNVFGREVDSAGYYYWLDELQSGRLQRNEMIIALIEGGWVNADAVSDMARFANRVEVALSFSDYQSEYGIGYGALTPQNQAYLRQVGQDVLNSVTDDAATRDSAIASIPERLAALL</sequence>
<name>G2E7R6_9GAMM</name>
<keyword evidence="1" id="KW-1133">Transmembrane helix</keyword>
<dbReference type="InterPro" id="IPR013783">
    <property type="entry name" value="Ig-like_fold"/>
</dbReference>
<feature type="domain" description="Fibronectin type-III" evidence="3">
    <location>
        <begin position="32"/>
        <end position="122"/>
    </location>
</feature>
<proteinExistence type="predicted"/>
<dbReference type="Proteomes" id="UP000004200">
    <property type="component" value="Unassembled WGS sequence"/>
</dbReference>
<evidence type="ECO:0000313" key="4">
    <source>
        <dbReference type="EMBL" id="EGV27864.1"/>
    </source>
</evidence>
<accession>G2E7R6</accession>
<dbReference type="eggNOG" id="COG3291">
    <property type="taxonomic scope" value="Bacteria"/>
</dbReference>
<dbReference type="SMART" id="SM00089">
    <property type="entry name" value="PKD"/>
    <property type="match status" value="1"/>
</dbReference>
<dbReference type="InterPro" id="IPR003961">
    <property type="entry name" value="FN3_dom"/>
</dbReference>
<feature type="transmembrane region" description="Helical" evidence="1">
    <location>
        <begin position="20"/>
        <end position="38"/>
    </location>
</feature>
<dbReference type="PANTHER" id="PTHR36842">
    <property type="entry name" value="PROTEIN TOLB HOMOLOG"/>
    <property type="match status" value="1"/>
</dbReference>
<evidence type="ECO:0000259" key="2">
    <source>
        <dbReference type="PROSITE" id="PS50093"/>
    </source>
</evidence>
<dbReference type="STRING" id="765913.ThidrDRAFT_4329"/>
<evidence type="ECO:0000313" key="5">
    <source>
        <dbReference type="Proteomes" id="UP000004200"/>
    </source>
</evidence>
<evidence type="ECO:0000256" key="1">
    <source>
        <dbReference type="SAM" id="Phobius"/>
    </source>
</evidence>
<feature type="domain" description="PKD" evidence="2">
    <location>
        <begin position="126"/>
        <end position="209"/>
    </location>
</feature>
<dbReference type="Gene3D" id="2.60.40.10">
    <property type="entry name" value="Immunoglobulins"/>
    <property type="match status" value="2"/>
</dbReference>
<gene>
    <name evidence="4" type="ORF">ThidrDRAFT_4329</name>
</gene>
<dbReference type="FunFam" id="2.60.40.10:FF:000270">
    <property type="entry name" value="Cell surface protein"/>
    <property type="match status" value="1"/>
</dbReference>
<dbReference type="Pfam" id="PF18911">
    <property type="entry name" value="PKD_4"/>
    <property type="match status" value="1"/>
</dbReference>
<comment type="caution">
    <text evidence="4">The sequence shown here is derived from an EMBL/GenBank/DDBJ whole genome shotgun (WGS) entry which is preliminary data.</text>
</comment>
<dbReference type="InterPro" id="IPR025282">
    <property type="entry name" value="DUF4214"/>
</dbReference>
<keyword evidence="1" id="KW-0472">Membrane</keyword>
<dbReference type="PROSITE" id="PS50093">
    <property type="entry name" value="PKD"/>
    <property type="match status" value="1"/>
</dbReference>
<evidence type="ECO:0000259" key="3">
    <source>
        <dbReference type="PROSITE" id="PS50853"/>
    </source>
</evidence>
<dbReference type="PANTHER" id="PTHR36842:SF1">
    <property type="entry name" value="PROTEIN TOLB"/>
    <property type="match status" value="1"/>
</dbReference>
<dbReference type="CDD" id="cd00063">
    <property type="entry name" value="FN3"/>
    <property type="match status" value="1"/>
</dbReference>
<keyword evidence="5" id="KW-1185">Reference proteome</keyword>
<dbReference type="SUPFAM" id="SSF49265">
    <property type="entry name" value="Fibronectin type III"/>
    <property type="match status" value="1"/>
</dbReference>
<dbReference type="AlphaFoldDB" id="G2E7R6"/>
<dbReference type="InterPro" id="IPR022409">
    <property type="entry name" value="PKD/Chitinase_dom"/>
</dbReference>
<dbReference type="InterPro" id="IPR000601">
    <property type="entry name" value="PKD_dom"/>
</dbReference>
<protein>
    <submittedName>
        <fullName evidence="4">PKD domain containing protein</fullName>
    </submittedName>
</protein>
<dbReference type="CDD" id="cd00146">
    <property type="entry name" value="PKD"/>
    <property type="match status" value="1"/>
</dbReference>
<organism evidence="4 5">
    <name type="scientific">Thiorhodococcus drewsii AZ1</name>
    <dbReference type="NCBI Taxonomy" id="765913"/>
    <lineage>
        <taxon>Bacteria</taxon>
        <taxon>Pseudomonadati</taxon>
        <taxon>Pseudomonadota</taxon>
        <taxon>Gammaproteobacteria</taxon>
        <taxon>Chromatiales</taxon>
        <taxon>Chromatiaceae</taxon>
        <taxon>Thiorhodococcus</taxon>
    </lineage>
</organism>
<dbReference type="Pfam" id="PF13946">
    <property type="entry name" value="DUF4214"/>
    <property type="match status" value="1"/>
</dbReference>
<dbReference type="InterPro" id="IPR036116">
    <property type="entry name" value="FN3_sf"/>
</dbReference>
<keyword evidence="1" id="KW-0812">Transmembrane</keyword>
<dbReference type="SUPFAM" id="SSF49299">
    <property type="entry name" value="PKD domain"/>
    <property type="match status" value="1"/>
</dbReference>
<dbReference type="PROSITE" id="PS50853">
    <property type="entry name" value="FN3"/>
    <property type="match status" value="1"/>
</dbReference>
<dbReference type="InterPro" id="IPR035986">
    <property type="entry name" value="PKD_dom_sf"/>
</dbReference>
<dbReference type="EMBL" id="AFWT01000055">
    <property type="protein sequence ID" value="EGV27864.1"/>
    <property type="molecule type" value="Genomic_DNA"/>
</dbReference>